<dbReference type="PRINTS" id="PR00080">
    <property type="entry name" value="SDRFAMILY"/>
</dbReference>
<evidence type="ECO:0000256" key="4">
    <source>
        <dbReference type="RuleBase" id="RU000363"/>
    </source>
</evidence>
<dbReference type="CDD" id="cd05233">
    <property type="entry name" value="SDR_c"/>
    <property type="match status" value="1"/>
</dbReference>
<gene>
    <name evidence="5" type="ORF">ACFQH9_04060</name>
</gene>
<dbReference type="InterPro" id="IPR002347">
    <property type="entry name" value="SDR_fam"/>
</dbReference>
<dbReference type="PANTHER" id="PTHR24321">
    <property type="entry name" value="DEHYDROGENASES, SHORT CHAIN"/>
    <property type="match status" value="1"/>
</dbReference>
<evidence type="ECO:0000256" key="1">
    <source>
        <dbReference type="ARBA" id="ARBA00006484"/>
    </source>
</evidence>
<protein>
    <submittedName>
        <fullName evidence="5">Mycofactocin-coupled SDR family oxidoreductase</fullName>
    </submittedName>
</protein>
<comment type="caution">
    <text evidence="5">The sequence shown here is derived from an EMBL/GenBank/DDBJ whole genome shotgun (WGS) entry which is preliminary data.</text>
</comment>
<dbReference type="NCBIfam" id="TIGR03971">
    <property type="entry name" value="SDR_subfam_1"/>
    <property type="match status" value="1"/>
</dbReference>
<dbReference type="RefSeq" id="WP_379564313.1">
    <property type="nucleotide sequence ID" value="NZ_JBHSQK010000007.1"/>
</dbReference>
<comment type="similarity">
    <text evidence="1 4">Belongs to the short-chain dehydrogenases/reductases (SDR) family.</text>
</comment>
<dbReference type="EMBL" id="JBHSQK010000007">
    <property type="protein sequence ID" value="MFC5947448.1"/>
    <property type="molecule type" value="Genomic_DNA"/>
</dbReference>
<dbReference type="Gene3D" id="3.40.50.720">
    <property type="entry name" value="NAD(P)-binding Rossmann-like Domain"/>
    <property type="match status" value="1"/>
</dbReference>
<keyword evidence="3" id="KW-0520">NAD</keyword>
<evidence type="ECO:0000256" key="2">
    <source>
        <dbReference type="ARBA" id="ARBA00023002"/>
    </source>
</evidence>
<keyword evidence="6" id="KW-1185">Reference proteome</keyword>
<dbReference type="Proteomes" id="UP001596119">
    <property type="component" value="Unassembled WGS sequence"/>
</dbReference>
<evidence type="ECO:0000313" key="6">
    <source>
        <dbReference type="Proteomes" id="UP001596119"/>
    </source>
</evidence>
<accession>A0ABW1I3T4</accession>
<proteinExistence type="inferred from homology"/>
<dbReference type="PANTHER" id="PTHR24321:SF8">
    <property type="entry name" value="ESTRADIOL 17-BETA-DEHYDROGENASE 8-RELATED"/>
    <property type="match status" value="1"/>
</dbReference>
<evidence type="ECO:0000256" key="3">
    <source>
        <dbReference type="ARBA" id="ARBA00023027"/>
    </source>
</evidence>
<dbReference type="InterPro" id="IPR036291">
    <property type="entry name" value="NAD(P)-bd_dom_sf"/>
</dbReference>
<dbReference type="PRINTS" id="PR00081">
    <property type="entry name" value="GDHRDH"/>
</dbReference>
<evidence type="ECO:0000313" key="5">
    <source>
        <dbReference type="EMBL" id="MFC5947448.1"/>
    </source>
</evidence>
<name>A0ABW1I3T4_9PSEU</name>
<dbReference type="InterPro" id="IPR023985">
    <property type="entry name" value="SDR_subfam_1"/>
</dbReference>
<reference evidence="6" key="1">
    <citation type="journal article" date="2019" name="Int. J. Syst. Evol. Microbiol.">
        <title>The Global Catalogue of Microorganisms (GCM) 10K type strain sequencing project: providing services to taxonomists for standard genome sequencing and annotation.</title>
        <authorList>
            <consortium name="The Broad Institute Genomics Platform"/>
            <consortium name="The Broad Institute Genome Sequencing Center for Infectious Disease"/>
            <person name="Wu L."/>
            <person name="Ma J."/>
        </authorList>
    </citation>
    <scope>NUCLEOTIDE SEQUENCE [LARGE SCALE GENOMIC DNA]</scope>
    <source>
        <strain evidence="6">CGMCC 4.7397</strain>
    </source>
</reference>
<dbReference type="InterPro" id="IPR020904">
    <property type="entry name" value="Sc_DH/Rdtase_CS"/>
</dbReference>
<sequence length="287" mass="30641">MTMGLDGRIALITGAGRGQGRSHALRLAEAGARVVCTDIGEDVATMEYSLATPSDLEETVELVKEAGGEALGILADVRSQEALDQAVAQTLSTYGRLDVVVANAGIWGLRKLWEITEEEWAETQDVVLAGVWRTIKAAVPTMMEQRSGSLILISSVNGLEGGANFAHYTAAKHGVIGLMRAAALELGPFNVRVNAICPGFMDTRMNEWQRAYDMMAGHEGGTPQDRLDNAYGWNILAGRGVLPVDATSQGVLYLASDMAEHVTGIELPIDGGHRVLNGLNMSPVRPD</sequence>
<dbReference type="SUPFAM" id="SSF51735">
    <property type="entry name" value="NAD(P)-binding Rossmann-fold domains"/>
    <property type="match status" value="1"/>
</dbReference>
<keyword evidence="2" id="KW-0560">Oxidoreductase</keyword>
<dbReference type="PROSITE" id="PS00061">
    <property type="entry name" value="ADH_SHORT"/>
    <property type="match status" value="1"/>
</dbReference>
<dbReference type="Pfam" id="PF00106">
    <property type="entry name" value="adh_short"/>
    <property type="match status" value="1"/>
</dbReference>
<organism evidence="5 6">
    <name type="scientific">Pseudonocardia lutea</name>
    <dbReference type="NCBI Taxonomy" id="2172015"/>
    <lineage>
        <taxon>Bacteria</taxon>
        <taxon>Bacillati</taxon>
        <taxon>Actinomycetota</taxon>
        <taxon>Actinomycetes</taxon>
        <taxon>Pseudonocardiales</taxon>
        <taxon>Pseudonocardiaceae</taxon>
        <taxon>Pseudonocardia</taxon>
    </lineage>
</organism>